<comment type="subunit">
    <text evidence="12">Homodimer.</text>
</comment>
<evidence type="ECO:0000256" key="8">
    <source>
        <dbReference type="ARBA" id="ARBA00022840"/>
    </source>
</evidence>
<dbReference type="GO" id="GO:0046872">
    <property type="term" value="F:metal ion binding"/>
    <property type="evidence" value="ECO:0007669"/>
    <property type="project" value="UniProtKB-KW"/>
</dbReference>
<name>A0A3A1USV4_9BACL</name>
<feature type="binding site" evidence="12">
    <location>
        <position position="185"/>
    </location>
    <ligand>
        <name>ATP</name>
        <dbReference type="ChEBI" id="CHEBI:30616"/>
    </ligand>
</feature>
<dbReference type="EMBL" id="QXQA01000010">
    <property type="protein sequence ID" value="RIX51567.1"/>
    <property type="molecule type" value="Genomic_DNA"/>
</dbReference>
<organism evidence="14 15">
    <name type="scientific">Paenibacillus nanensis</name>
    <dbReference type="NCBI Taxonomy" id="393251"/>
    <lineage>
        <taxon>Bacteria</taxon>
        <taxon>Bacillati</taxon>
        <taxon>Bacillota</taxon>
        <taxon>Bacilli</taxon>
        <taxon>Bacillales</taxon>
        <taxon>Paenibacillaceae</taxon>
        <taxon>Paenibacillus</taxon>
    </lineage>
</organism>
<sequence length="310" mass="32277">MKRPKIAVIGSMNMDIVVKASRFPAGGETIQGDEIHFIPGGKGANQAVALARLGADVSMIGAVGLDSFGRTLLAAMADSGVNGDYIKMTERAPTGTASITLTPEDNSIVIVQGANAELRNEDIRAAEPVIAAADAVLLQLEIPLAAVEYAVKLASKHGKRIVLNPAPARELPEELLRRVHYITPNRTELELLTGAAPSGGLEGRSLEESVDALLAKGCGCVVTTLGAEGAAWKKKDGGLMRQAAHRMEVADTTGAGDAFNAGLAYGICAGYDTAESVAFAAKVSALAVTKFGAQDGMPTMSEVEAYFNRR</sequence>
<feature type="binding site" evidence="12">
    <location>
        <position position="141"/>
    </location>
    <ligand>
        <name>substrate</name>
    </ligand>
</feature>
<comment type="caution">
    <text evidence="14">The sequence shown here is derived from an EMBL/GenBank/DDBJ whole genome shotgun (WGS) entry which is preliminary data.</text>
</comment>
<feature type="active site" description="Proton acceptor" evidence="12">
    <location>
        <position position="257"/>
    </location>
</feature>
<reference evidence="14 15" key="1">
    <citation type="submission" date="2018-09" db="EMBL/GenBank/DDBJ databases">
        <title>Paenibacillus aracenensis nov. sp. isolated from a cave in southern Spain.</title>
        <authorList>
            <person name="Jurado V."/>
            <person name="Gutierrez-Patricio S."/>
            <person name="Gonzalez-Pimentel J.L."/>
            <person name="Miller A.Z."/>
            <person name="Laiz L."/>
            <person name="Saiz-Jimenez C."/>
        </authorList>
    </citation>
    <scope>NUCLEOTIDE SEQUENCE [LARGE SCALE GENOMIC DNA]</scope>
    <source>
        <strain evidence="14 15">DSM 22867</strain>
    </source>
</reference>
<evidence type="ECO:0000256" key="7">
    <source>
        <dbReference type="ARBA" id="ARBA00022777"/>
    </source>
</evidence>
<dbReference type="PRINTS" id="PR00990">
    <property type="entry name" value="RIBOKINASE"/>
</dbReference>
<evidence type="ECO:0000256" key="5">
    <source>
        <dbReference type="ARBA" id="ARBA00022723"/>
    </source>
</evidence>
<dbReference type="RefSeq" id="WP_119600858.1">
    <property type="nucleotide sequence ID" value="NZ_QXQA01000010.1"/>
</dbReference>
<evidence type="ECO:0000256" key="6">
    <source>
        <dbReference type="ARBA" id="ARBA00022741"/>
    </source>
</evidence>
<proteinExistence type="inferred from homology"/>
<accession>A0A3A1USV4</accession>
<dbReference type="Pfam" id="PF00294">
    <property type="entry name" value="PfkB"/>
    <property type="match status" value="1"/>
</dbReference>
<comment type="function">
    <text evidence="12">Catalyzes the phosphorylation of ribose at O-5 in a reaction requiring ATP and magnesium. The resulting D-ribose-5-phosphate can then be used either for sythesis of nucleotides, histidine, and tryptophan, or as a component of the pentose phosphate pathway.</text>
</comment>
<comment type="catalytic activity">
    <reaction evidence="12">
        <text>D-ribose + ATP = D-ribose 5-phosphate + ADP + H(+)</text>
        <dbReference type="Rhea" id="RHEA:13697"/>
        <dbReference type="ChEBI" id="CHEBI:15378"/>
        <dbReference type="ChEBI" id="CHEBI:30616"/>
        <dbReference type="ChEBI" id="CHEBI:47013"/>
        <dbReference type="ChEBI" id="CHEBI:78346"/>
        <dbReference type="ChEBI" id="CHEBI:456216"/>
        <dbReference type="EC" id="2.7.1.15"/>
    </reaction>
</comment>
<evidence type="ECO:0000313" key="15">
    <source>
        <dbReference type="Proteomes" id="UP000266482"/>
    </source>
</evidence>
<evidence type="ECO:0000256" key="4">
    <source>
        <dbReference type="ARBA" id="ARBA00022679"/>
    </source>
</evidence>
<comment type="subcellular location">
    <subcellularLocation>
        <location evidence="12">Cytoplasm</location>
    </subcellularLocation>
</comment>
<dbReference type="PROSITE" id="PS00584">
    <property type="entry name" value="PFKB_KINASES_2"/>
    <property type="match status" value="1"/>
</dbReference>
<keyword evidence="15" id="KW-1185">Reference proteome</keyword>
<feature type="binding site" evidence="12">
    <location>
        <position position="253"/>
    </location>
    <ligand>
        <name>K(+)</name>
        <dbReference type="ChEBI" id="CHEBI:29103"/>
    </ligand>
</feature>
<dbReference type="Gene3D" id="3.40.1190.20">
    <property type="match status" value="1"/>
</dbReference>
<keyword evidence="6 12" id="KW-0547">Nucleotide-binding</keyword>
<keyword evidence="11 12" id="KW-0119">Carbohydrate metabolism</keyword>
<evidence type="ECO:0000256" key="12">
    <source>
        <dbReference type="HAMAP-Rule" id="MF_01987"/>
    </source>
</evidence>
<feature type="binding site" evidence="12">
    <location>
        <begin position="256"/>
        <end position="257"/>
    </location>
    <ligand>
        <name>ATP</name>
        <dbReference type="ChEBI" id="CHEBI:30616"/>
    </ligand>
</feature>
<comment type="caution">
    <text evidence="12">Lacks conserved residue(s) required for the propagation of feature annotation.</text>
</comment>
<evidence type="ECO:0000256" key="10">
    <source>
        <dbReference type="ARBA" id="ARBA00022958"/>
    </source>
</evidence>
<dbReference type="CDD" id="cd01174">
    <property type="entry name" value="ribokinase"/>
    <property type="match status" value="1"/>
</dbReference>
<dbReference type="HAMAP" id="MF_01987">
    <property type="entry name" value="Ribokinase"/>
    <property type="match status" value="1"/>
</dbReference>
<dbReference type="InterPro" id="IPR029056">
    <property type="entry name" value="Ribokinase-like"/>
</dbReference>
<dbReference type="InterPro" id="IPR002173">
    <property type="entry name" value="Carboh/pur_kinase_PfkB_CS"/>
</dbReference>
<dbReference type="PROSITE" id="PS00583">
    <property type="entry name" value="PFKB_KINASES_1"/>
    <property type="match status" value="1"/>
</dbReference>
<dbReference type="GO" id="GO:0019303">
    <property type="term" value="P:D-ribose catabolic process"/>
    <property type="evidence" value="ECO:0007669"/>
    <property type="project" value="UniProtKB-UniRule"/>
</dbReference>
<dbReference type="PANTHER" id="PTHR10584:SF166">
    <property type="entry name" value="RIBOKINASE"/>
    <property type="match status" value="1"/>
</dbReference>
<dbReference type="EC" id="2.7.1.15" evidence="2 12"/>
<comment type="cofactor">
    <cofactor evidence="12">
        <name>Mg(2+)</name>
        <dbReference type="ChEBI" id="CHEBI:18420"/>
    </cofactor>
    <text evidence="12">Requires a divalent cation, most likely magnesium in vivo, as an electrophilic catalyst to aid phosphoryl group transfer. It is the chelate of the metal and the nucleotide that is the actual substrate.</text>
</comment>
<keyword evidence="10 12" id="KW-0630">Potassium</keyword>
<dbReference type="InterPro" id="IPR002139">
    <property type="entry name" value="Ribo/fructo_kinase"/>
</dbReference>
<comment type="similarity">
    <text evidence="1">Belongs to the carbohydrate kinase pfkB family.</text>
</comment>
<dbReference type="GO" id="GO:0004747">
    <property type="term" value="F:ribokinase activity"/>
    <property type="evidence" value="ECO:0007669"/>
    <property type="project" value="UniProtKB-UniRule"/>
</dbReference>
<dbReference type="AlphaFoldDB" id="A0A3A1USV4"/>
<evidence type="ECO:0000256" key="9">
    <source>
        <dbReference type="ARBA" id="ARBA00022842"/>
    </source>
</evidence>
<feature type="domain" description="Carbohydrate kinase PfkB" evidence="13">
    <location>
        <begin position="5"/>
        <end position="299"/>
    </location>
</feature>
<dbReference type="UniPathway" id="UPA00916">
    <property type="reaction ID" value="UER00889"/>
</dbReference>
<dbReference type="InterPro" id="IPR011611">
    <property type="entry name" value="PfkB_dom"/>
</dbReference>
<evidence type="ECO:0000259" key="13">
    <source>
        <dbReference type="Pfam" id="PF00294"/>
    </source>
</evidence>
<comment type="pathway">
    <text evidence="12">Carbohydrate metabolism; D-ribose degradation; D-ribose 5-phosphate from beta-D-ribopyranose: step 2/2.</text>
</comment>
<dbReference type="GO" id="GO:0005829">
    <property type="term" value="C:cytosol"/>
    <property type="evidence" value="ECO:0007669"/>
    <property type="project" value="TreeGrafter"/>
</dbReference>
<evidence type="ECO:0000256" key="2">
    <source>
        <dbReference type="ARBA" id="ARBA00012035"/>
    </source>
</evidence>
<feature type="binding site" evidence="12">
    <location>
        <position position="257"/>
    </location>
    <ligand>
        <name>substrate</name>
    </ligand>
</feature>
<evidence type="ECO:0000313" key="14">
    <source>
        <dbReference type="EMBL" id="RIX51567.1"/>
    </source>
</evidence>
<keyword evidence="4 12" id="KW-0808">Transferase</keyword>
<dbReference type="PANTHER" id="PTHR10584">
    <property type="entry name" value="SUGAR KINASE"/>
    <property type="match status" value="1"/>
</dbReference>
<keyword evidence="9 12" id="KW-0460">Magnesium</keyword>
<evidence type="ECO:0000256" key="3">
    <source>
        <dbReference type="ARBA" id="ARBA00016943"/>
    </source>
</evidence>
<comment type="similarity">
    <text evidence="12">Belongs to the carbohydrate kinase PfkB family. Ribokinase subfamily.</text>
</comment>
<dbReference type="Proteomes" id="UP000266482">
    <property type="component" value="Unassembled WGS sequence"/>
</dbReference>
<evidence type="ECO:0000256" key="1">
    <source>
        <dbReference type="ARBA" id="ARBA00005380"/>
    </source>
</evidence>
<feature type="binding site" evidence="12">
    <location>
        <position position="251"/>
    </location>
    <ligand>
        <name>K(+)</name>
        <dbReference type="ChEBI" id="CHEBI:29103"/>
    </ligand>
</feature>
<feature type="binding site" evidence="12">
    <location>
        <begin position="41"/>
        <end position="45"/>
    </location>
    <ligand>
        <name>substrate</name>
    </ligand>
</feature>
<keyword evidence="7 12" id="KW-0418">Kinase</keyword>
<dbReference type="OrthoDB" id="9775849at2"/>
<keyword evidence="12" id="KW-0963">Cytoplasm</keyword>
<feature type="binding site" evidence="12">
    <location>
        <position position="290"/>
    </location>
    <ligand>
        <name>K(+)</name>
        <dbReference type="ChEBI" id="CHEBI:29103"/>
    </ligand>
</feature>
<keyword evidence="8 12" id="KW-0067">ATP-binding</keyword>
<dbReference type="SUPFAM" id="SSF53613">
    <property type="entry name" value="Ribokinase-like"/>
    <property type="match status" value="1"/>
</dbReference>
<dbReference type="InterPro" id="IPR011877">
    <property type="entry name" value="Ribokinase"/>
</dbReference>
<dbReference type="GO" id="GO:0005524">
    <property type="term" value="F:ATP binding"/>
    <property type="evidence" value="ECO:0007669"/>
    <property type="project" value="UniProtKB-UniRule"/>
</dbReference>
<feature type="binding site" evidence="12">
    <location>
        <begin position="13"/>
        <end position="15"/>
    </location>
    <ligand>
        <name>substrate</name>
    </ligand>
</feature>
<feature type="binding site" evidence="12">
    <location>
        <begin position="224"/>
        <end position="229"/>
    </location>
    <ligand>
        <name>ATP</name>
        <dbReference type="ChEBI" id="CHEBI:30616"/>
    </ligand>
</feature>
<gene>
    <name evidence="12 14" type="primary">rbsK</name>
    <name evidence="14" type="ORF">D3P08_16825</name>
</gene>
<feature type="binding site" evidence="12">
    <location>
        <position position="292"/>
    </location>
    <ligand>
        <name>K(+)</name>
        <dbReference type="ChEBI" id="CHEBI:29103"/>
    </ligand>
</feature>
<protein>
    <recommendedName>
        <fullName evidence="3 12">Ribokinase</fullName>
        <shortName evidence="12">RK</shortName>
        <ecNumber evidence="2 12">2.7.1.15</ecNumber>
    </recommendedName>
</protein>
<evidence type="ECO:0000256" key="11">
    <source>
        <dbReference type="ARBA" id="ARBA00023277"/>
    </source>
</evidence>
<comment type="activity regulation">
    <text evidence="12">Activated by a monovalent cation that binds near, but not in, the active site. The most likely occupant of the site in vivo is potassium. Ion binding induces a conformational change that may alter substrate affinity.</text>
</comment>
<feature type="binding site" evidence="12">
    <location>
        <position position="287"/>
    </location>
    <ligand>
        <name>K(+)</name>
        <dbReference type="ChEBI" id="CHEBI:29103"/>
    </ligand>
</feature>
<dbReference type="NCBIfam" id="TIGR02152">
    <property type="entry name" value="D_ribokin_bact"/>
    <property type="match status" value="1"/>
</dbReference>
<keyword evidence="5 12" id="KW-0479">Metal-binding</keyword>